<dbReference type="OrthoDB" id="311768at2759"/>
<keyword evidence="4" id="KW-1185">Reference proteome</keyword>
<dbReference type="STRING" id="312017.I7M776"/>
<dbReference type="Proteomes" id="UP000009168">
    <property type="component" value="Unassembled WGS sequence"/>
</dbReference>
<dbReference type="AlphaFoldDB" id="I7M776"/>
<reference evidence="4" key="1">
    <citation type="journal article" date="2006" name="PLoS Biol.">
        <title>Macronuclear genome sequence of the ciliate Tetrahymena thermophila, a model eukaryote.</title>
        <authorList>
            <person name="Eisen J.A."/>
            <person name="Coyne R.S."/>
            <person name="Wu M."/>
            <person name="Wu D."/>
            <person name="Thiagarajan M."/>
            <person name="Wortman J.R."/>
            <person name="Badger J.H."/>
            <person name="Ren Q."/>
            <person name="Amedeo P."/>
            <person name="Jones K.M."/>
            <person name="Tallon L.J."/>
            <person name="Delcher A.L."/>
            <person name="Salzberg S.L."/>
            <person name="Silva J.C."/>
            <person name="Haas B.J."/>
            <person name="Majoros W.H."/>
            <person name="Farzad M."/>
            <person name="Carlton J.M."/>
            <person name="Smith R.K. Jr."/>
            <person name="Garg J."/>
            <person name="Pearlman R.E."/>
            <person name="Karrer K.M."/>
            <person name="Sun L."/>
            <person name="Manning G."/>
            <person name="Elde N.C."/>
            <person name="Turkewitz A.P."/>
            <person name="Asai D.J."/>
            <person name="Wilkes D.E."/>
            <person name="Wang Y."/>
            <person name="Cai H."/>
            <person name="Collins K."/>
            <person name="Stewart B.A."/>
            <person name="Lee S.R."/>
            <person name="Wilamowska K."/>
            <person name="Weinberg Z."/>
            <person name="Ruzzo W.L."/>
            <person name="Wloga D."/>
            <person name="Gaertig J."/>
            <person name="Frankel J."/>
            <person name="Tsao C.-C."/>
            <person name="Gorovsky M.A."/>
            <person name="Keeling P.J."/>
            <person name="Waller R.F."/>
            <person name="Patron N.J."/>
            <person name="Cherry J.M."/>
            <person name="Stover N.A."/>
            <person name="Krieger C.J."/>
            <person name="del Toro C."/>
            <person name="Ryder H.F."/>
            <person name="Williamson S.C."/>
            <person name="Barbeau R.A."/>
            <person name="Hamilton E.P."/>
            <person name="Orias E."/>
        </authorList>
    </citation>
    <scope>NUCLEOTIDE SEQUENCE [LARGE SCALE GENOMIC DNA]</scope>
    <source>
        <strain evidence="4">SB210</strain>
    </source>
</reference>
<dbReference type="eggNOG" id="ENOG502RXDP">
    <property type="taxonomic scope" value="Eukaryota"/>
</dbReference>
<dbReference type="GeneID" id="7840172"/>
<dbReference type="Gene3D" id="1.10.238.10">
    <property type="entry name" value="EF-hand"/>
    <property type="match status" value="3"/>
</dbReference>
<gene>
    <name evidence="3" type="ORF">TTHERM_00705150</name>
</gene>
<dbReference type="PROSITE" id="PS50222">
    <property type="entry name" value="EF_HAND_2"/>
    <property type="match status" value="2"/>
</dbReference>
<protein>
    <submittedName>
        <fullName evidence="3">EF hand protein</fullName>
    </submittedName>
</protein>
<evidence type="ECO:0000259" key="2">
    <source>
        <dbReference type="PROSITE" id="PS50222"/>
    </source>
</evidence>
<dbReference type="InParanoid" id="I7M776"/>
<feature type="domain" description="EF-hand" evidence="2">
    <location>
        <begin position="101"/>
        <end position="136"/>
    </location>
</feature>
<feature type="domain" description="EF-hand" evidence="2">
    <location>
        <begin position="150"/>
        <end position="185"/>
    </location>
</feature>
<sequence>MGQLLEKANQKQISQILEEQLFSLKKITLKELYECIEIIDQQYPTSYRLFYEEFDQIFGILMDDTEPIFNKLSEQVSNNKELKMADVYECLACFALFSGDTFENKIQFVYRLFDFDSSNTIEKQELIFTISSVIKSLCKVVGVPVPKIEFLESLADACFLMIDKDHSRHIDFEEFADWINRNFEFQDFLLKFSGTQSYPNAKKRMKEIISVYDQDFMRESKGQVVIKGDQLKELLYNQLSEFEDKELIGYLFSVIVETSKRFQDMNVYQDDIKDLNIHKRDYLDVMRAWCAFSASDVNNKNRLSVQDLRILLWIYEDEEPNTFKVIAEMNNIDEDQSKTIDRKEWIRYLCSEDRTGGHVFKSNLKRNFEKFEKPTNGLVDVSNIKEILREVFREKIVKSKKNRAALDNINKLIDKLCIDITKDLRQKELTELGWGDFRNYIDQAIDKNKKLCQYLDQNI</sequence>
<evidence type="ECO:0000256" key="1">
    <source>
        <dbReference type="ARBA" id="ARBA00022837"/>
    </source>
</evidence>
<accession>I7M776</accession>
<name>I7M776_TETTS</name>
<dbReference type="RefSeq" id="XP_001010944.1">
    <property type="nucleotide sequence ID" value="XM_001010944.1"/>
</dbReference>
<evidence type="ECO:0000313" key="3">
    <source>
        <dbReference type="EMBL" id="EAR90699.1"/>
    </source>
</evidence>
<dbReference type="SUPFAM" id="SSF47473">
    <property type="entry name" value="EF-hand"/>
    <property type="match status" value="1"/>
</dbReference>
<proteinExistence type="predicted"/>
<dbReference type="GO" id="GO:0005509">
    <property type="term" value="F:calcium ion binding"/>
    <property type="evidence" value="ECO:0007669"/>
    <property type="project" value="InterPro"/>
</dbReference>
<dbReference type="OMA" id="LYHIYKG"/>
<dbReference type="InterPro" id="IPR011992">
    <property type="entry name" value="EF-hand-dom_pair"/>
</dbReference>
<dbReference type="HOGENOM" id="CLU_591185_0_0_1"/>
<organism evidence="3 4">
    <name type="scientific">Tetrahymena thermophila (strain SB210)</name>
    <dbReference type="NCBI Taxonomy" id="312017"/>
    <lineage>
        <taxon>Eukaryota</taxon>
        <taxon>Sar</taxon>
        <taxon>Alveolata</taxon>
        <taxon>Ciliophora</taxon>
        <taxon>Intramacronucleata</taxon>
        <taxon>Oligohymenophorea</taxon>
        <taxon>Hymenostomatida</taxon>
        <taxon>Tetrahymenina</taxon>
        <taxon>Tetrahymenidae</taxon>
        <taxon>Tetrahymena</taxon>
    </lineage>
</organism>
<dbReference type="InterPro" id="IPR002048">
    <property type="entry name" value="EF_hand_dom"/>
</dbReference>
<dbReference type="EMBL" id="GG662794">
    <property type="protein sequence ID" value="EAR90699.1"/>
    <property type="molecule type" value="Genomic_DNA"/>
</dbReference>
<evidence type="ECO:0000313" key="4">
    <source>
        <dbReference type="Proteomes" id="UP000009168"/>
    </source>
</evidence>
<dbReference type="PROSITE" id="PS00018">
    <property type="entry name" value="EF_HAND_1"/>
    <property type="match status" value="3"/>
</dbReference>
<keyword evidence="1" id="KW-0106">Calcium</keyword>
<dbReference type="Pfam" id="PF13499">
    <property type="entry name" value="EF-hand_7"/>
    <property type="match status" value="1"/>
</dbReference>
<dbReference type="SMART" id="SM00054">
    <property type="entry name" value="EFh"/>
    <property type="match status" value="4"/>
</dbReference>
<dbReference type="InterPro" id="IPR018247">
    <property type="entry name" value="EF_Hand_1_Ca_BS"/>
</dbReference>
<dbReference type="KEGG" id="tet:TTHERM_00705150"/>